<protein>
    <submittedName>
        <fullName evidence="1">Uncharacterized protein</fullName>
    </submittedName>
</protein>
<accession>A0A2P5D0S5</accession>
<comment type="caution">
    <text evidence="1">The sequence shown here is derived from an EMBL/GenBank/DDBJ whole genome shotgun (WGS) entry which is preliminary data.</text>
</comment>
<name>A0A2P5D0S5_PARAD</name>
<dbReference type="EMBL" id="JXTB01000076">
    <property type="protein sequence ID" value="PON66880.1"/>
    <property type="molecule type" value="Genomic_DNA"/>
</dbReference>
<organism evidence="1 2">
    <name type="scientific">Parasponia andersonii</name>
    <name type="common">Sponia andersonii</name>
    <dbReference type="NCBI Taxonomy" id="3476"/>
    <lineage>
        <taxon>Eukaryota</taxon>
        <taxon>Viridiplantae</taxon>
        <taxon>Streptophyta</taxon>
        <taxon>Embryophyta</taxon>
        <taxon>Tracheophyta</taxon>
        <taxon>Spermatophyta</taxon>
        <taxon>Magnoliopsida</taxon>
        <taxon>eudicotyledons</taxon>
        <taxon>Gunneridae</taxon>
        <taxon>Pentapetalae</taxon>
        <taxon>rosids</taxon>
        <taxon>fabids</taxon>
        <taxon>Rosales</taxon>
        <taxon>Cannabaceae</taxon>
        <taxon>Parasponia</taxon>
    </lineage>
</organism>
<gene>
    <name evidence="1" type="ORF">PanWU01x14_106660</name>
</gene>
<dbReference type="PROSITE" id="PS51257">
    <property type="entry name" value="PROKAR_LIPOPROTEIN"/>
    <property type="match status" value="1"/>
</dbReference>
<proteinExistence type="predicted"/>
<evidence type="ECO:0000313" key="1">
    <source>
        <dbReference type="EMBL" id="PON66880.1"/>
    </source>
</evidence>
<reference evidence="2" key="1">
    <citation type="submission" date="2016-06" db="EMBL/GenBank/DDBJ databases">
        <title>Parallel loss of symbiosis genes in relatives of nitrogen-fixing non-legume Parasponia.</title>
        <authorList>
            <person name="Van Velzen R."/>
            <person name="Holmer R."/>
            <person name="Bu F."/>
            <person name="Rutten L."/>
            <person name="Van Zeijl A."/>
            <person name="Liu W."/>
            <person name="Santuari L."/>
            <person name="Cao Q."/>
            <person name="Sharma T."/>
            <person name="Shen D."/>
            <person name="Roswanjaya Y."/>
            <person name="Wardhani T."/>
            <person name="Kalhor M.S."/>
            <person name="Jansen J."/>
            <person name="Van den Hoogen J."/>
            <person name="Gungor B."/>
            <person name="Hartog M."/>
            <person name="Hontelez J."/>
            <person name="Verver J."/>
            <person name="Yang W.-C."/>
            <person name="Schijlen E."/>
            <person name="Repin R."/>
            <person name="Schilthuizen M."/>
            <person name="Schranz E."/>
            <person name="Heidstra R."/>
            <person name="Miyata K."/>
            <person name="Fedorova E."/>
            <person name="Kohlen W."/>
            <person name="Bisseling T."/>
            <person name="Smit S."/>
            <person name="Geurts R."/>
        </authorList>
    </citation>
    <scope>NUCLEOTIDE SEQUENCE [LARGE SCALE GENOMIC DNA]</scope>
    <source>
        <strain evidence="2">cv. WU1-14</strain>
    </source>
</reference>
<keyword evidence="2" id="KW-1185">Reference proteome</keyword>
<sequence length="85" mass="9749">MVELKSEKELERFGREEVWSRLQQAQVHAVTQACLSLKHSESRQGSVLPERRSPDPYIELPLSPLGFQSLAHRRPTKGPSDGIRW</sequence>
<evidence type="ECO:0000313" key="2">
    <source>
        <dbReference type="Proteomes" id="UP000237105"/>
    </source>
</evidence>
<dbReference type="AlphaFoldDB" id="A0A2P5D0S5"/>
<dbReference type="Proteomes" id="UP000237105">
    <property type="component" value="Unassembled WGS sequence"/>
</dbReference>